<evidence type="ECO:0000259" key="3">
    <source>
        <dbReference type="PROSITE" id="PS50174"/>
    </source>
</evidence>
<feature type="domain" description="G-patch" evidence="3">
    <location>
        <begin position="311"/>
        <end position="358"/>
    </location>
</feature>
<dbReference type="Pfam" id="PF00498">
    <property type="entry name" value="FHA"/>
    <property type="match status" value="1"/>
</dbReference>
<dbReference type="eggNOG" id="KOG0154">
    <property type="taxonomic scope" value="Eukaryota"/>
</dbReference>
<dbReference type="PANTHER" id="PTHR23106">
    <property type="entry name" value="ANGIOGENIC FACTOR WITH G PATCH AND FHA DOMAINS 1"/>
    <property type="match status" value="1"/>
</dbReference>
<dbReference type="Pfam" id="PF01585">
    <property type="entry name" value="G-patch"/>
    <property type="match status" value="1"/>
</dbReference>
<feature type="non-terminal residue" evidence="4">
    <location>
        <position position="358"/>
    </location>
</feature>
<gene>
    <name evidence="4" type="ORF">GLOTRDRAFT_62780</name>
</gene>
<evidence type="ECO:0000313" key="5">
    <source>
        <dbReference type="Proteomes" id="UP000030669"/>
    </source>
</evidence>
<dbReference type="Proteomes" id="UP000030669">
    <property type="component" value="Unassembled WGS sequence"/>
</dbReference>
<dbReference type="GeneID" id="19307504"/>
<dbReference type="KEGG" id="gtr:GLOTRDRAFT_62780"/>
<name>S7Q2N9_GLOTA</name>
<dbReference type="OMA" id="MKQGWQP"/>
<dbReference type="SUPFAM" id="SSF49879">
    <property type="entry name" value="SMAD/FHA domain"/>
    <property type="match status" value="1"/>
</dbReference>
<dbReference type="PROSITE" id="PS50174">
    <property type="entry name" value="G_PATCH"/>
    <property type="match status" value="1"/>
</dbReference>
<accession>S7Q2N9</accession>
<keyword evidence="5" id="KW-1185">Reference proteome</keyword>
<dbReference type="Gene3D" id="2.60.200.20">
    <property type="match status" value="1"/>
</dbReference>
<sequence>MEDGQIEENIFSYSYDPCYEWQGNDDSQSSGPSRQNARPRAVVRFVVLRSAILPKKQTVAVVDGYTQVEFGRDVPPAGSETPRIRLKEMEVSKYHANAYWDAQGQNWAIVDMGSKHGTFLKSSSSAASSSFVIDGERGTRLSSPRVASMPRSLHHLDQLTIGSTTFLIHLHEDGLPCPDCALTDREEVPLFDVRRKRKREEEAAISGSQPGQGGVQKDPKKALSVLKRSLLRRHEESVPSSRSSTPSSSYVDRSARRRALHPSSAPDTPGVPLTAPIAPPPATLQSASGDRSLPPGPRPEPVSAPPTPVPSSNVGHKLLLKQGWQPGTSLGQHDSDRMALVEPLELAASKNRAGLGMR</sequence>
<dbReference type="PANTHER" id="PTHR23106:SF24">
    <property type="entry name" value="ANGIOGENIC FACTOR WITH G PATCH AND FHA DOMAINS 1"/>
    <property type="match status" value="1"/>
</dbReference>
<dbReference type="InterPro" id="IPR053027">
    <property type="entry name" value="AGGF1"/>
</dbReference>
<dbReference type="InterPro" id="IPR008984">
    <property type="entry name" value="SMAD_FHA_dom_sf"/>
</dbReference>
<dbReference type="EMBL" id="KB469304">
    <property type="protein sequence ID" value="EPQ54256.1"/>
    <property type="molecule type" value="Genomic_DNA"/>
</dbReference>
<feature type="region of interest" description="Disordered" evidence="1">
    <location>
        <begin position="200"/>
        <end position="336"/>
    </location>
</feature>
<dbReference type="GO" id="GO:0003676">
    <property type="term" value="F:nucleic acid binding"/>
    <property type="evidence" value="ECO:0007669"/>
    <property type="project" value="InterPro"/>
</dbReference>
<evidence type="ECO:0000256" key="1">
    <source>
        <dbReference type="SAM" id="MobiDB-lite"/>
    </source>
</evidence>
<dbReference type="STRING" id="670483.S7Q2N9"/>
<dbReference type="InterPro" id="IPR000467">
    <property type="entry name" value="G_patch_dom"/>
</dbReference>
<feature type="domain" description="FHA" evidence="2">
    <location>
        <begin position="68"/>
        <end position="125"/>
    </location>
</feature>
<reference evidence="4 5" key="1">
    <citation type="journal article" date="2012" name="Science">
        <title>The Paleozoic origin of enzymatic lignin decomposition reconstructed from 31 fungal genomes.</title>
        <authorList>
            <person name="Floudas D."/>
            <person name="Binder M."/>
            <person name="Riley R."/>
            <person name="Barry K."/>
            <person name="Blanchette R.A."/>
            <person name="Henrissat B."/>
            <person name="Martinez A.T."/>
            <person name="Otillar R."/>
            <person name="Spatafora J.W."/>
            <person name="Yadav J.S."/>
            <person name="Aerts A."/>
            <person name="Benoit I."/>
            <person name="Boyd A."/>
            <person name="Carlson A."/>
            <person name="Copeland A."/>
            <person name="Coutinho P.M."/>
            <person name="de Vries R.P."/>
            <person name="Ferreira P."/>
            <person name="Findley K."/>
            <person name="Foster B."/>
            <person name="Gaskell J."/>
            <person name="Glotzer D."/>
            <person name="Gorecki P."/>
            <person name="Heitman J."/>
            <person name="Hesse C."/>
            <person name="Hori C."/>
            <person name="Igarashi K."/>
            <person name="Jurgens J.A."/>
            <person name="Kallen N."/>
            <person name="Kersten P."/>
            <person name="Kohler A."/>
            <person name="Kuees U."/>
            <person name="Kumar T.K.A."/>
            <person name="Kuo A."/>
            <person name="LaButti K."/>
            <person name="Larrondo L.F."/>
            <person name="Lindquist E."/>
            <person name="Ling A."/>
            <person name="Lombard V."/>
            <person name="Lucas S."/>
            <person name="Lundell T."/>
            <person name="Martin R."/>
            <person name="McLaughlin D.J."/>
            <person name="Morgenstern I."/>
            <person name="Morin E."/>
            <person name="Murat C."/>
            <person name="Nagy L.G."/>
            <person name="Nolan M."/>
            <person name="Ohm R.A."/>
            <person name="Patyshakuliyeva A."/>
            <person name="Rokas A."/>
            <person name="Ruiz-Duenas F.J."/>
            <person name="Sabat G."/>
            <person name="Salamov A."/>
            <person name="Samejima M."/>
            <person name="Schmutz J."/>
            <person name="Slot J.C."/>
            <person name="St John F."/>
            <person name="Stenlid J."/>
            <person name="Sun H."/>
            <person name="Sun S."/>
            <person name="Syed K."/>
            <person name="Tsang A."/>
            <person name="Wiebenga A."/>
            <person name="Young D."/>
            <person name="Pisabarro A."/>
            <person name="Eastwood D.C."/>
            <person name="Martin F."/>
            <person name="Cullen D."/>
            <person name="Grigoriev I.V."/>
            <person name="Hibbett D.S."/>
        </authorList>
    </citation>
    <scope>NUCLEOTIDE SEQUENCE [LARGE SCALE GENOMIC DNA]</scope>
    <source>
        <strain evidence="4 5">ATCC 11539</strain>
    </source>
</reference>
<dbReference type="OrthoDB" id="21470at2759"/>
<evidence type="ECO:0000259" key="2">
    <source>
        <dbReference type="PROSITE" id="PS50006"/>
    </source>
</evidence>
<protein>
    <recommendedName>
        <fullName evidence="6">G-patch domain-containing protein</fullName>
    </recommendedName>
</protein>
<dbReference type="SMART" id="SM00443">
    <property type="entry name" value="G_patch"/>
    <property type="match status" value="1"/>
</dbReference>
<dbReference type="PROSITE" id="PS50006">
    <property type="entry name" value="FHA_DOMAIN"/>
    <property type="match status" value="1"/>
</dbReference>
<evidence type="ECO:0008006" key="6">
    <source>
        <dbReference type="Google" id="ProtNLM"/>
    </source>
</evidence>
<organism evidence="4 5">
    <name type="scientific">Gloeophyllum trabeum (strain ATCC 11539 / FP-39264 / Madison 617)</name>
    <name type="common">Brown rot fungus</name>
    <dbReference type="NCBI Taxonomy" id="670483"/>
    <lineage>
        <taxon>Eukaryota</taxon>
        <taxon>Fungi</taxon>
        <taxon>Dikarya</taxon>
        <taxon>Basidiomycota</taxon>
        <taxon>Agaricomycotina</taxon>
        <taxon>Agaricomycetes</taxon>
        <taxon>Gloeophyllales</taxon>
        <taxon>Gloeophyllaceae</taxon>
        <taxon>Gloeophyllum</taxon>
    </lineage>
</organism>
<feature type="compositionally biased region" description="Pro residues" evidence="1">
    <location>
        <begin position="294"/>
        <end position="309"/>
    </location>
</feature>
<feature type="compositionally biased region" description="Low complexity" evidence="1">
    <location>
        <begin position="238"/>
        <end position="252"/>
    </location>
</feature>
<dbReference type="RefSeq" id="XP_007867559.1">
    <property type="nucleotide sequence ID" value="XM_007869368.1"/>
</dbReference>
<dbReference type="HOGENOM" id="CLU_056034_0_0_1"/>
<dbReference type="AlphaFoldDB" id="S7Q2N9"/>
<dbReference type="InterPro" id="IPR000253">
    <property type="entry name" value="FHA_dom"/>
</dbReference>
<evidence type="ECO:0000313" key="4">
    <source>
        <dbReference type="EMBL" id="EPQ54256.1"/>
    </source>
</evidence>
<proteinExistence type="predicted"/>